<comment type="caution">
    <text evidence="3">The sequence shown here is derived from an EMBL/GenBank/DDBJ whole genome shotgun (WGS) entry which is preliminary data.</text>
</comment>
<protein>
    <recommendedName>
        <fullName evidence="5">Lipoprotein</fullName>
    </recommendedName>
</protein>
<evidence type="ECO:0000256" key="1">
    <source>
        <dbReference type="SAM" id="MobiDB-lite"/>
    </source>
</evidence>
<dbReference type="RefSeq" id="WP_182954832.1">
    <property type="nucleotide sequence ID" value="NZ_WNXC01000001.1"/>
</dbReference>
<keyword evidence="4" id="KW-1185">Reference proteome</keyword>
<organism evidence="3 4">
    <name type="scientific">Pedobacter gandavensis</name>
    <dbReference type="NCBI Taxonomy" id="2679963"/>
    <lineage>
        <taxon>Bacteria</taxon>
        <taxon>Pseudomonadati</taxon>
        <taxon>Bacteroidota</taxon>
        <taxon>Sphingobacteriia</taxon>
        <taxon>Sphingobacteriales</taxon>
        <taxon>Sphingobacteriaceae</taxon>
        <taxon>Pedobacter</taxon>
    </lineage>
</organism>
<evidence type="ECO:0000313" key="3">
    <source>
        <dbReference type="EMBL" id="MBB2148648.1"/>
    </source>
</evidence>
<dbReference type="Proteomes" id="UP000636110">
    <property type="component" value="Unassembled WGS sequence"/>
</dbReference>
<evidence type="ECO:0008006" key="5">
    <source>
        <dbReference type="Google" id="ProtNLM"/>
    </source>
</evidence>
<evidence type="ECO:0000313" key="4">
    <source>
        <dbReference type="Proteomes" id="UP000636110"/>
    </source>
</evidence>
<keyword evidence="2" id="KW-0732">Signal</keyword>
<sequence length="175" mass="19944">MNKLLLFFCLLLIFACGDARKKQTNTTADTLASKAKGHVESGQKDTVQSGPTKKEKPEAEAPDQINDEMIQKAIVYRSDSSLNMFENIRADYRIFGYQAPDTNSRKLLLVSVFTKDVEGNPYHCDYGSYYYSGAMEDTQIKFVKRTGDFVEANLIKDKVILTPIFFHKSWVEFKD</sequence>
<feature type="region of interest" description="Disordered" evidence="1">
    <location>
        <begin position="31"/>
        <end position="63"/>
    </location>
</feature>
<feature type="chain" id="PRO_5046776845" description="Lipoprotein" evidence="2">
    <location>
        <begin position="22"/>
        <end position="175"/>
    </location>
</feature>
<accession>A0ABR6EW33</accession>
<name>A0ABR6EW33_9SPHI</name>
<evidence type="ECO:0000256" key="2">
    <source>
        <dbReference type="SAM" id="SignalP"/>
    </source>
</evidence>
<reference evidence="3 4" key="1">
    <citation type="submission" date="2019-11" db="EMBL/GenBank/DDBJ databases">
        <title>Description of Pedobacter sp. LMG 31462T.</title>
        <authorList>
            <person name="Carlier A."/>
            <person name="Qi S."/>
            <person name="Vandamme P."/>
        </authorList>
    </citation>
    <scope>NUCLEOTIDE SEQUENCE [LARGE SCALE GENOMIC DNA]</scope>
    <source>
        <strain evidence="3 4">LMG 31462</strain>
    </source>
</reference>
<dbReference type="EMBL" id="WNXC01000001">
    <property type="protein sequence ID" value="MBB2148648.1"/>
    <property type="molecule type" value="Genomic_DNA"/>
</dbReference>
<feature type="signal peptide" evidence="2">
    <location>
        <begin position="1"/>
        <end position="21"/>
    </location>
</feature>
<gene>
    <name evidence="3" type="ORF">GM920_06960</name>
</gene>
<dbReference type="PROSITE" id="PS51257">
    <property type="entry name" value="PROKAR_LIPOPROTEIN"/>
    <property type="match status" value="1"/>
</dbReference>
<proteinExistence type="predicted"/>